<dbReference type="GO" id="GO:0005829">
    <property type="term" value="C:cytosol"/>
    <property type="evidence" value="ECO:0007669"/>
    <property type="project" value="TreeGrafter"/>
</dbReference>
<dbReference type="KEGG" id="erz:ER308_19430"/>
<dbReference type="GO" id="GO:0008652">
    <property type="term" value="P:amino acid biosynthetic process"/>
    <property type="evidence" value="ECO:0007669"/>
    <property type="project" value="UniProtKB-KW"/>
</dbReference>
<feature type="binding site" evidence="11">
    <location>
        <begin position="26"/>
        <end position="31"/>
    </location>
    <ligand>
        <name>ATP</name>
        <dbReference type="ChEBI" id="CHEBI:30616"/>
    </ligand>
</feature>
<comment type="similarity">
    <text evidence="2 11">Belongs to the shikimate kinase family.</text>
</comment>
<keyword evidence="6 11" id="KW-0547">Nucleotide-binding</keyword>
<comment type="pathway">
    <text evidence="1 11">Metabolic intermediate biosynthesis; chorismate biosynthesis; chorismate from D-erythrose 4-phosphate and phosphoenolpyruvate: step 5/7.</text>
</comment>
<evidence type="ECO:0000256" key="11">
    <source>
        <dbReference type="HAMAP-Rule" id="MF_00109"/>
    </source>
</evidence>
<keyword evidence="5 11" id="KW-0808">Transferase</keyword>
<dbReference type="InterPro" id="IPR023000">
    <property type="entry name" value="Shikimate_kinase_CS"/>
</dbReference>
<sequence>MVGDVHRADGPGQRLPDNVALIGPMGVGKSTAGRKLAARLGLVYVDTDELVIEAAGRSVSELFAAHGEGEFRRLEADAIRAACERTGLVISVGGGAILRAENVERLRANAVVVLLDGDPLTLASRVGRGVRDGSRPLLEGVEDVAARLAALRDERADAHAGAAHVTIDTSGASTRATVGAIVEALTGLAREAADGEPLVPEAADGDEDARAAADRERDARAAADRPRPEAHT</sequence>
<dbReference type="EMBL" id="CP036402">
    <property type="protein sequence ID" value="QBI21527.1"/>
    <property type="molecule type" value="Genomic_DNA"/>
</dbReference>
<feature type="binding site" evidence="11">
    <location>
        <position position="72"/>
    </location>
    <ligand>
        <name>substrate</name>
    </ligand>
</feature>
<keyword evidence="11" id="KW-0479">Metal-binding</keyword>
<dbReference type="PANTHER" id="PTHR21087">
    <property type="entry name" value="SHIKIMATE KINASE"/>
    <property type="match status" value="1"/>
</dbReference>
<dbReference type="PANTHER" id="PTHR21087:SF16">
    <property type="entry name" value="SHIKIMATE KINASE 1, CHLOROPLASTIC"/>
    <property type="match status" value="1"/>
</dbReference>
<keyword evidence="7 11" id="KW-0418">Kinase</keyword>
<comment type="subunit">
    <text evidence="11">Monomer.</text>
</comment>
<dbReference type="InterPro" id="IPR000623">
    <property type="entry name" value="Shikimate_kinase/TSH1"/>
</dbReference>
<evidence type="ECO:0000256" key="7">
    <source>
        <dbReference type="ARBA" id="ARBA00022777"/>
    </source>
</evidence>
<dbReference type="PROSITE" id="PS01128">
    <property type="entry name" value="SHIKIMATE_KINASE"/>
    <property type="match status" value="1"/>
</dbReference>
<comment type="subcellular location">
    <subcellularLocation>
        <location evidence="11">Cytoplasm</location>
    </subcellularLocation>
</comment>
<organism evidence="13 14">
    <name type="scientific">Egibacter rhizosphaerae</name>
    <dbReference type="NCBI Taxonomy" id="1670831"/>
    <lineage>
        <taxon>Bacteria</taxon>
        <taxon>Bacillati</taxon>
        <taxon>Actinomycetota</taxon>
        <taxon>Nitriliruptoria</taxon>
        <taxon>Egibacterales</taxon>
        <taxon>Egibacteraceae</taxon>
        <taxon>Egibacter</taxon>
    </lineage>
</organism>
<evidence type="ECO:0000313" key="13">
    <source>
        <dbReference type="EMBL" id="QBI21527.1"/>
    </source>
</evidence>
<dbReference type="Pfam" id="PF01202">
    <property type="entry name" value="SKI"/>
    <property type="match status" value="1"/>
</dbReference>
<comment type="catalytic activity">
    <reaction evidence="10 11">
        <text>shikimate + ATP = 3-phosphoshikimate + ADP + H(+)</text>
        <dbReference type="Rhea" id="RHEA:13121"/>
        <dbReference type="ChEBI" id="CHEBI:15378"/>
        <dbReference type="ChEBI" id="CHEBI:30616"/>
        <dbReference type="ChEBI" id="CHEBI:36208"/>
        <dbReference type="ChEBI" id="CHEBI:145989"/>
        <dbReference type="ChEBI" id="CHEBI:456216"/>
        <dbReference type="EC" id="2.7.1.71"/>
    </reaction>
</comment>
<dbReference type="HAMAP" id="MF_00109">
    <property type="entry name" value="Shikimate_kinase"/>
    <property type="match status" value="1"/>
</dbReference>
<evidence type="ECO:0000256" key="4">
    <source>
        <dbReference type="ARBA" id="ARBA00022605"/>
    </source>
</evidence>
<feature type="binding site" evidence="11">
    <location>
        <position position="94"/>
    </location>
    <ligand>
        <name>substrate</name>
    </ligand>
</feature>
<dbReference type="InterPro" id="IPR031322">
    <property type="entry name" value="Shikimate/glucono_kinase"/>
</dbReference>
<dbReference type="Gene3D" id="3.40.50.300">
    <property type="entry name" value="P-loop containing nucleotide triphosphate hydrolases"/>
    <property type="match status" value="1"/>
</dbReference>
<dbReference type="GO" id="GO:0009073">
    <property type="term" value="P:aromatic amino acid family biosynthetic process"/>
    <property type="evidence" value="ECO:0007669"/>
    <property type="project" value="UniProtKB-KW"/>
</dbReference>
<proteinExistence type="inferred from homology"/>
<dbReference type="GO" id="GO:0009423">
    <property type="term" value="P:chorismate biosynthetic process"/>
    <property type="evidence" value="ECO:0007669"/>
    <property type="project" value="UniProtKB-UniRule"/>
</dbReference>
<keyword evidence="11" id="KW-0963">Cytoplasm</keyword>
<reference evidence="13 14" key="1">
    <citation type="submission" date="2019-01" db="EMBL/GenBank/DDBJ databases">
        <title>Egibacter rhizosphaerae EGI 80759T.</title>
        <authorList>
            <person name="Chen D.-D."/>
            <person name="Tian Y."/>
            <person name="Jiao J.-Y."/>
            <person name="Zhang X.-T."/>
            <person name="Zhang Y.-G."/>
            <person name="Zhang Y."/>
            <person name="Xiao M."/>
            <person name="Shu W.-S."/>
            <person name="Li W.-J."/>
        </authorList>
    </citation>
    <scope>NUCLEOTIDE SEQUENCE [LARGE SCALE GENOMIC DNA]</scope>
    <source>
        <strain evidence="13 14">EGI 80759</strain>
    </source>
</reference>
<feature type="region of interest" description="Disordered" evidence="12">
    <location>
        <begin position="192"/>
        <end position="232"/>
    </location>
</feature>
<comment type="function">
    <text evidence="11">Catalyzes the specific phosphorylation of the 3-hydroxyl group of shikimic acid using ATP as a cosubstrate.</text>
</comment>
<keyword evidence="14" id="KW-1185">Reference proteome</keyword>
<feature type="binding site" evidence="11">
    <location>
        <position position="155"/>
    </location>
    <ligand>
        <name>substrate</name>
    </ligand>
</feature>
<comment type="caution">
    <text evidence="11">Lacks conserved residue(s) required for the propagation of feature annotation.</text>
</comment>
<evidence type="ECO:0000256" key="8">
    <source>
        <dbReference type="ARBA" id="ARBA00022840"/>
    </source>
</evidence>
<dbReference type="RefSeq" id="WP_131156519.1">
    <property type="nucleotide sequence ID" value="NZ_CP036402.1"/>
</dbReference>
<dbReference type="UniPathway" id="UPA00053">
    <property type="reaction ID" value="UER00088"/>
</dbReference>
<feature type="binding site" evidence="11">
    <location>
        <position position="48"/>
    </location>
    <ligand>
        <name>substrate</name>
    </ligand>
</feature>
<evidence type="ECO:0000256" key="12">
    <source>
        <dbReference type="SAM" id="MobiDB-lite"/>
    </source>
</evidence>
<feature type="binding site" evidence="11">
    <location>
        <position position="30"/>
    </location>
    <ligand>
        <name>Mg(2+)</name>
        <dbReference type="ChEBI" id="CHEBI:18420"/>
    </ligand>
</feature>
<name>A0A411YK14_9ACTN</name>
<keyword evidence="11" id="KW-0460">Magnesium</keyword>
<comment type="cofactor">
    <cofactor evidence="11">
        <name>Mg(2+)</name>
        <dbReference type="ChEBI" id="CHEBI:18420"/>
    </cofactor>
    <text evidence="11">Binds 1 Mg(2+) ion per subunit.</text>
</comment>
<keyword evidence="9 11" id="KW-0057">Aromatic amino acid biosynthesis</keyword>
<dbReference type="InterPro" id="IPR027417">
    <property type="entry name" value="P-loop_NTPase"/>
</dbReference>
<dbReference type="AlphaFoldDB" id="A0A411YK14"/>
<dbReference type="GO" id="GO:0005524">
    <property type="term" value="F:ATP binding"/>
    <property type="evidence" value="ECO:0007669"/>
    <property type="project" value="UniProtKB-UniRule"/>
</dbReference>
<evidence type="ECO:0000256" key="5">
    <source>
        <dbReference type="ARBA" id="ARBA00022679"/>
    </source>
</evidence>
<evidence type="ECO:0000256" key="10">
    <source>
        <dbReference type="ARBA" id="ARBA00048567"/>
    </source>
</evidence>
<dbReference type="SUPFAM" id="SSF52540">
    <property type="entry name" value="P-loop containing nucleoside triphosphate hydrolases"/>
    <property type="match status" value="1"/>
</dbReference>
<evidence type="ECO:0000256" key="3">
    <source>
        <dbReference type="ARBA" id="ARBA00012154"/>
    </source>
</evidence>
<feature type="compositionally biased region" description="Basic and acidic residues" evidence="12">
    <location>
        <begin position="208"/>
        <end position="232"/>
    </location>
</feature>
<evidence type="ECO:0000256" key="2">
    <source>
        <dbReference type="ARBA" id="ARBA00006997"/>
    </source>
</evidence>
<dbReference type="GO" id="GO:0004765">
    <property type="term" value="F:shikimate kinase activity"/>
    <property type="evidence" value="ECO:0007669"/>
    <property type="project" value="UniProtKB-UniRule"/>
</dbReference>
<evidence type="ECO:0000256" key="6">
    <source>
        <dbReference type="ARBA" id="ARBA00022741"/>
    </source>
</evidence>
<protein>
    <recommendedName>
        <fullName evidence="3 11">Shikimate kinase</fullName>
        <shortName evidence="11">SK</shortName>
        <ecNumber evidence="3 11">2.7.1.71</ecNumber>
    </recommendedName>
</protein>
<dbReference type="EC" id="2.7.1.71" evidence="3 11"/>
<evidence type="ECO:0000256" key="9">
    <source>
        <dbReference type="ARBA" id="ARBA00023141"/>
    </source>
</evidence>
<gene>
    <name evidence="11" type="primary">aroK</name>
    <name evidence="13" type="ORF">ER308_19430</name>
</gene>
<dbReference type="Proteomes" id="UP000291469">
    <property type="component" value="Chromosome"/>
</dbReference>
<dbReference type="OrthoDB" id="9800332at2"/>
<keyword evidence="8 11" id="KW-0067">ATP-binding</keyword>
<dbReference type="CDD" id="cd00464">
    <property type="entry name" value="SK"/>
    <property type="match status" value="1"/>
</dbReference>
<accession>A0A411YK14</accession>
<dbReference type="GO" id="GO:0000287">
    <property type="term" value="F:magnesium ion binding"/>
    <property type="evidence" value="ECO:0007669"/>
    <property type="project" value="UniProtKB-UniRule"/>
</dbReference>
<evidence type="ECO:0000256" key="1">
    <source>
        <dbReference type="ARBA" id="ARBA00004842"/>
    </source>
</evidence>
<keyword evidence="4 11" id="KW-0028">Amino-acid biosynthesis</keyword>
<dbReference type="PRINTS" id="PR01100">
    <property type="entry name" value="SHIKIMTKNASE"/>
</dbReference>
<evidence type="ECO:0000313" key="14">
    <source>
        <dbReference type="Proteomes" id="UP000291469"/>
    </source>
</evidence>
<feature type="binding site" evidence="11">
    <location>
        <position position="135"/>
    </location>
    <ligand>
        <name>ATP</name>
        <dbReference type="ChEBI" id="CHEBI:30616"/>
    </ligand>
</feature>